<evidence type="ECO:0000256" key="14">
    <source>
        <dbReference type="ARBA" id="ARBA00023055"/>
    </source>
</evidence>
<dbReference type="SUPFAM" id="SSF57440">
    <property type="entry name" value="Kringle-like"/>
    <property type="match status" value="1"/>
</dbReference>
<feature type="signal peptide" evidence="22">
    <location>
        <begin position="1"/>
        <end position="16"/>
    </location>
</feature>
<dbReference type="InterPro" id="IPR018056">
    <property type="entry name" value="Kringle_CS"/>
</dbReference>
<dbReference type="InterPro" id="IPR038178">
    <property type="entry name" value="Kringle_sf"/>
</dbReference>
<keyword evidence="5" id="KW-0963">Cytoplasm</keyword>
<dbReference type="Gene3D" id="2.40.20.10">
    <property type="entry name" value="Plasminogen Kringle 4"/>
    <property type="match status" value="1"/>
</dbReference>
<dbReference type="GO" id="GO:0034361">
    <property type="term" value="C:very-low-density lipoprotein particle"/>
    <property type="evidence" value="ECO:0007669"/>
    <property type="project" value="UniProtKB-KW"/>
</dbReference>
<evidence type="ECO:0000313" key="26">
    <source>
        <dbReference type="EMBL" id="CAH1272597.1"/>
    </source>
</evidence>
<reference evidence="26" key="1">
    <citation type="submission" date="2022-01" db="EMBL/GenBank/DDBJ databases">
        <authorList>
            <person name="Braso-Vives M."/>
        </authorList>
    </citation>
    <scope>NUCLEOTIDE SEQUENCE</scope>
</reference>
<keyword evidence="13 22" id="KW-0732">Signal</keyword>
<dbReference type="Gene3D" id="2.10.22.10">
    <property type="entry name" value="Antistasin, domain 1"/>
    <property type="match status" value="2"/>
</dbReference>
<evidence type="ECO:0000256" key="12">
    <source>
        <dbReference type="ARBA" id="ARBA00022710"/>
    </source>
</evidence>
<evidence type="ECO:0000259" key="24">
    <source>
        <dbReference type="PROSITE" id="PS51211"/>
    </source>
</evidence>
<evidence type="ECO:0000313" key="27">
    <source>
        <dbReference type="Proteomes" id="UP000838412"/>
    </source>
</evidence>
<evidence type="ECO:0000256" key="21">
    <source>
        <dbReference type="PROSITE-ProRule" id="PRU00557"/>
    </source>
</evidence>
<feature type="domain" description="Antistasin-like" evidence="25">
    <location>
        <begin position="1039"/>
        <end position="1064"/>
    </location>
</feature>
<dbReference type="InterPro" id="IPR015819">
    <property type="entry name" value="Lipid_transp_b-sht_shell"/>
</dbReference>
<dbReference type="GO" id="GO:0034362">
    <property type="term" value="C:low-density lipoprotein particle"/>
    <property type="evidence" value="ECO:0007669"/>
    <property type="project" value="UniProtKB-KW"/>
</dbReference>
<keyword evidence="10" id="KW-0358">Heparin-binding</keyword>
<proteinExistence type="predicted"/>
<dbReference type="GO" id="GO:0005811">
    <property type="term" value="C:lipid droplet"/>
    <property type="evidence" value="ECO:0007669"/>
    <property type="project" value="UniProtKB-SubCell"/>
</dbReference>
<dbReference type="InterPro" id="IPR001747">
    <property type="entry name" value="Vitellogenin_N"/>
</dbReference>
<evidence type="ECO:0000256" key="22">
    <source>
        <dbReference type="SAM" id="SignalP"/>
    </source>
</evidence>
<keyword evidence="15" id="KW-0443">Lipid metabolism</keyword>
<dbReference type="InterPro" id="IPR052418">
    <property type="entry name" value="Apolipoprotein_B"/>
</dbReference>
<evidence type="ECO:0000256" key="9">
    <source>
        <dbReference type="ARBA" id="ARBA00022572"/>
    </source>
</evidence>
<dbReference type="PANTHER" id="PTHR13769">
    <property type="entry name" value="APOLIPOPROTEIN B"/>
    <property type="match status" value="1"/>
</dbReference>
<keyword evidence="9 20" id="KW-0420">Kringle</keyword>
<keyword evidence="14" id="KW-0445">Lipid transport</keyword>
<keyword evidence="18" id="KW-0753">Steroid metabolism</keyword>
<dbReference type="PANTHER" id="PTHR13769:SF1">
    <property type="entry name" value="APOLIPOPROTEIN B-100"/>
    <property type="match status" value="1"/>
</dbReference>
<dbReference type="Pfam" id="PF02822">
    <property type="entry name" value="Antistasin"/>
    <property type="match status" value="2"/>
</dbReference>
<dbReference type="EMBL" id="OV696693">
    <property type="protein sequence ID" value="CAH1272597.1"/>
    <property type="molecule type" value="Genomic_DNA"/>
</dbReference>
<comment type="caution">
    <text evidence="21">Lacks conserved residue(s) required for the propagation of feature annotation.</text>
</comment>
<protein>
    <submittedName>
        <fullName evidence="26">HGF protein</fullName>
    </submittedName>
</protein>
<evidence type="ECO:0000256" key="6">
    <source>
        <dbReference type="ARBA" id="ARBA00022513"/>
    </source>
</evidence>
<name>A0A8K0ABP8_BRALA</name>
<accession>A0A8K0ABP8</accession>
<evidence type="ECO:0000256" key="19">
    <source>
        <dbReference type="ARBA" id="ARBA00023313"/>
    </source>
</evidence>
<evidence type="ECO:0000256" key="15">
    <source>
        <dbReference type="ARBA" id="ARBA00023098"/>
    </source>
</evidence>
<evidence type="ECO:0000259" key="25">
    <source>
        <dbReference type="PROSITE" id="PS51252"/>
    </source>
</evidence>
<keyword evidence="27" id="KW-1185">Reference proteome</keyword>
<sequence length="1105" mass="125949">MLRVAALALLVLAVAAYPADYRGSVPEKCDGENRLSPGNEYTYNYTVEGYRKPLTEVEDKILWFKWQCSAHIKVYGPCEMVLSTPYCEVLKAVTSDMEEEREYRTFPHGKSYTREFTEDVDLPFYMNLGEVTSVSPKVDGPLHVLNLHRDLLSLLQLPTTLDDLEQITAHRSVHGDCAPKYEITDSVDLSGTSVALGVRMVKDMSKCQHPDNVFQDEVMDETLGDASQQCDYVMSEEGRIDKVTCREQTPDNYLHHNNPFLIANNTRKLVFIKKDPLKVLRSEDAYDKEGRYKDDLIFKIDEPVRPKSPKRKTPSDCKPVRCRMFCKFGWQIDENGCEMCRCNEPGQYLMDKEKCIGRNRFEPGRRYIYNYTVEGKKESPAHMGKTLWLRSTYRVVLDAIDACHAIITTPKCEILNAETSDDSESPQYSSFAQGDQYAKAFTQDYPLIVYWNKGLVEVIAPQVDMPVYILNMRREILSLLQMPIDVPEGREMIRNVYGECRPEFEITDKKVFLNNRVVTGVNVRNELTQCKHPDSSWEEVFGVQLTNATRECKYHLNAKDRIQKVSCKEVMEDASLSYNNPFMIANSRSTLMFLGTRSLPDPVPELSMENRRKTDLVFEMEEQADSQSDVKSEEKDPKVEIITEKIEVVPLPIVKNQKGDPLKRSHVAPFDCEGEKELCQEGNGTSYRGKVSVTESGKTCQRWDSQTPNTHKYTAANYPSAGLEENYCRNVGDWPEVWCLTTDPNTRWERCDVPVCGKNQFKPGNRYLYGYYGKAQGKKSGEQGKDGYWVTARCWVEIEATSKCGFFMKTSNCVFRDSEPRVPGDKVDKEFHKLSANLQENPIYVELNQGLVHRLVVDPSESTHILNTKRAILSTLQMQLEGNPQLQKTITQNDIYGECPVNYVVSEVDDGHVVGMNVTKHVSFCQHPKEEMTHKISQSHSGASQTCRADLTFESVIERVICKDVRPVREDRMIETHRILVLQHVRPLKASEPQYRFDIEEGKETTLTYEAEGEPMDDLEEGAMKENDLKGGVEAKNPCKPVLCKMACEHGFSTDKRGCEICECAKEGEGSCVDDDGITREGSCVDDDGITRKNGDKWRPSFDEN</sequence>
<dbReference type="GO" id="GO:0008201">
    <property type="term" value="F:heparin binding"/>
    <property type="evidence" value="ECO:0007669"/>
    <property type="project" value="UniProtKB-KW"/>
</dbReference>
<organism evidence="26 27">
    <name type="scientific">Branchiostoma lanceolatum</name>
    <name type="common">Common lancelet</name>
    <name type="synonym">Amphioxus lanceolatum</name>
    <dbReference type="NCBI Taxonomy" id="7740"/>
    <lineage>
        <taxon>Eukaryota</taxon>
        <taxon>Metazoa</taxon>
        <taxon>Chordata</taxon>
        <taxon>Cephalochordata</taxon>
        <taxon>Leptocardii</taxon>
        <taxon>Amphioxiformes</taxon>
        <taxon>Branchiostomatidae</taxon>
        <taxon>Branchiostoma</taxon>
    </lineage>
</organism>
<keyword evidence="19" id="KW-0850">VLDL</keyword>
<dbReference type="PROSITE" id="PS51211">
    <property type="entry name" value="VITELLOGENIN"/>
    <property type="match status" value="1"/>
</dbReference>
<evidence type="ECO:0000259" key="23">
    <source>
        <dbReference type="PROSITE" id="PS50070"/>
    </source>
</evidence>
<comment type="subcellular location">
    <subcellularLocation>
        <location evidence="1">Cytoplasm</location>
    </subcellularLocation>
    <subcellularLocation>
        <location evidence="2">Lipid droplet</location>
    </subcellularLocation>
    <subcellularLocation>
        <location evidence="3">Secreted</location>
    </subcellularLocation>
</comment>
<evidence type="ECO:0000256" key="1">
    <source>
        <dbReference type="ARBA" id="ARBA00004496"/>
    </source>
</evidence>
<dbReference type="Pfam" id="PF01347">
    <property type="entry name" value="Vitellogenin_N"/>
    <property type="match status" value="3"/>
</dbReference>
<dbReference type="PROSITE" id="PS51252">
    <property type="entry name" value="ANTISTASIN"/>
    <property type="match status" value="2"/>
</dbReference>
<dbReference type="Pfam" id="PF00051">
    <property type="entry name" value="Kringle"/>
    <property type="match status" value="1"/>
</dbReference>
<keyword evidence="16 20" id="KW-1015">Disulfide bond</keyword>
<gene>
    <name evidence="26" type="primary">HGF</name>
    <name evidence="26" type="ORF">BLAG_LOCUS24197</name>
</gene>
<feature type="domain" description="Vitellogenin" evidence="24">
    <location>
        <begin position="361"/>
        <end position="1009"/>
    </location>
</feature>
<evidence type="ECO:0000256" key="4">
    <source>
        <dbReference type="ARBA" id="ARBA00022448"/>
    </source>
</evidence>
<evidence type="ECO:0000256" key="20">
    <source>
        <dbReference type="PROSITE-ProRule" id="PRU00121"/>
    </source>
</evidence>
<evidence type="ECO:0000256" key="2">
    <source>
        <dbReference type="ARBA" id="ARBA00004502"/>
    </source>
</evidence>
<dbReference type="GO" id="GO:0042627">
    <property type="term" value="C:chylomicron"/>
    <property type="evidence" value="ECO:0007669"/>
    <property type="project" value="UniProtKB-KW"/>
</dbReference>
<dbReference type="AlphaFoldDB" id="A0A8K0ABP8"/>
<dbReference type="InterPro" id="IPR013806">
    <property type="entry name" value="Kringle-like"/>
</dbReference>
<dbReference type="PROSITE" id="PS00021">
    <property type="entry name" value="KRINGLE_1"/>
    <property type="match status" value="1"/>
</dbReference>
<evidence type="ECO:0000256" key="5">
    <source>
        <dbReference type="ARBA" id="ARBA00022490"/>
    </source>
</evidence>
<dbReference type="Gene3D" id="2.30.230.10">
    <property type="entry name" value="Lipovitellin, beta-sheet shell regions, chain A"/>
    <property type="match status" value="3"/>
</dbReference>
<dbReference type="OrthoDB" id="6484170at2759"/>
<keyword evidence="4" id="KW-0813">Transport</keyword>
<dbReference type="GO" id="GO:0005737">
    <property type="term" value="C:cytoplasm"/>
    <property type="evidence" value="ECO:0007669"/>
    <property type="project" value="UniProtKB-SubCell"/>
</dbReference>
<feature type="chain" id="PRO_5035456278" evidence="22">
    <location>
        <begin position="17"/>
        <end position="1105"/>
    </location>
</feature>
<keyword evidence="12" id="KW-0427">LDL</keyword>
<dbReference type="PRINTS" id="PR00018">
    <property type="entry name" value="KRINGLE"/>
</dbReference>
<feature type="disulfide bond" evidence="20">
    <location>
        <begin position="679"/>
        <end position="756"/>
    </location>
</feature>
<keyword evidence="7" id="KW-0964">Secreted</keyword>
<evidence type="ECO:0000256" key="17">
    <source>
        <dbReference type="ARBA" id="ARBA00023166"/>
    </source>
</evidence>
<feature type="disulfide bond" evidence="20">
    <location>
        <begin position="728"/>
        <end position="751"/>
    </location>
</feature>
<evidence type="ECO:0000256" key="11">
    <source>
        <dbReference type="ARBA" id="ARBA00022677"/>
    </source>
</evidence>
<dbReference type="GO" id="GO:0008203">
    <property type="term" value="P:cholesterol metabolic process"/>
    <property type="evidence" value="ECO:0007669"/>
    <property type="project" value="UniProtKB-KW"/>
</dbReference>
<dbReference type="PROSITE" id="PS50070">
    <property type="entry name" value="KRINGLE_2"/>
    <property type="match status" value="1"/>
</dbReference>
<feature type="domain" description="Kringle" evidence="23">
    <location>
        <begin position="678"/>
        <end position="756"/>
    </location>
</feature>
<dbReference type="SUPFAM" id="SSF56968">
    <property type="entry name" value="Lipovitellin-phosvitin complex, beta-sheet shell regions"/>
    <property type="match status" value="3"/>
</dbReference>
<evidence type="ECO:0000256" key="16">
    <source>
        <dbReference type="ARBA" id="ARBA00023157"/>
    </source>
</evidence>
<keyword evidence="6" id="KW-0162">Chylomicron</keyword>
<feature type="disulfide bond" evidence="20">
    <location>
        <begin position="700"/>
        <end position="739"/>
    </location>
</feature>
<dbReference type="GO" id="GO:0005319">
    <property type="term" value="F:lipid transporter activity"/>
    <property type="evidence" value="ECO:0007669"/>
    <property type="project" value="InterPro"/>
</dbReference>
<dbReference type="InterPro" id="IPR004094">
    <property type="entry name" value="Antistasin-like"/>
</dbReference>
<dbReference type="InterPro" id="IPR000001">
    <property type="entry name" value="Kringle"/>
</dbReference>
<dbReference type="SMART" id="SM00130">
    <property type="entry name" value="KR"/>
    <property type="match status" value="1"/>
</dbReference>
<evidence type="ECO:0000256" key="13">
    <source>
        <dbReference type="ARBA" id="ARBA00022729"/>
    </source>
</evidence>
<dbReference type="Proteomes" id="UP000838412">
    <property type="component" value="Chromosome 8"/>
</dbReference>
<evidence type="ECO:0000256" key="3">
    <source>
        <dbReference type="ARBA" id="ARBA00004613"/>
    </source>
</evidence>
<evidence type="ECO:0000256" key="10">
    <source>
        <dbReference type="ARBA" id="ARBA00022674"/>
    </source>
</evidence>
<keyword evidence="11" id="KW-0551">Lipid droplet</keyword>
<keyword evidence="17" id="KW-1207">Sterol metabolism</keyword>
<keyword evidence="8" id="KW-0153">Cholesterol metabolism</keyword>
<dbReference type="GO" id="GO:0004867">
    <property type="term" value="F:serine-type endopeptidase inhibitor activity"/>
    <property type="evidence" value="ECO:0007669"/>
    <property type="project" value="InterPro"/>
</dbReference>
<evidence type="ECO:0000256" key="18">
    <source>
        <dbReference type="ARBA" id="ARBA00023221"/>
    </source>
</evidence>
<dbReference type="CDD" id="cd00108">
    <property type="entry name" value="KR"/>
    <property type="match status" value="1"/>
</dbReference>
<feature type="domain" description="Antistasin-like" evidence="25">
    <location>
        <begin position="317"/>
        <end position="342"/>
    </location>
</feature>
<evidence type="ECO:0000256" key="8">
    <source>
        <dbReference type="ARBA" id="ARBA00022548"/>
    </source>
</evidence>
<dbReference type="InterPro" id="IPR011061">
    <property type="entry name" value="Hirudin/antistatin"/>
</dbReference>
<dbReference type="SUPFAM" id="SSF57262">
    <property type="entry name" value="Leech antihemostatic proteins"/>
    <property type="match status" value="2"/>
</dbReference>
<evidence type="ECO:0000256" key="7">
    <source>
        <dbReference type="ARBA" id="ARBA00022525"/>
    </source>
</evidence>
<dbReference type="InterPro" id="IPR015816">
    <property type="entry name" value="Vitellinogen_b-sht_N"/>
</dbReference>